<keyword evidence="1" id="KW-0812">Transmembrane</keyword>
<dbReference type="Proteomes" id="UP000016540">
    <property type="component" value="Unassembled WGS sequence"/>
</dbReference>
<accession>R8B298</accession>
<name>R8B298_9GAMM</name>
<reference evidence="2 3" key="1">
    <citation type="journal article" date="2013" name="Genome Announc.">
        <title>Draft Genome Sequence of the Moderately Halophilic Bacterium Marinobacter lipolyticus Strain SM19.</title>
        <authorList>
            <person name="Papke R.T."/>
            <person name="de la Haba R.R."/>
            <person name="Infante-Dominguez C."/>
            <person name="Perez D."/>
            <person name="Sanchez-Porro C."/>
            <person name="Lapierre P."/>
            <person name="Ventosa A."/>
        </authorList>
    </citation>
    <scope>NUCLEOTIDE SEQUENCE [LARGE SCALE GENOMIC DNA]</scope>
    <source>
        <strain evidence="2 3">SM19</strain>
    </source>
</reference>
<evidence type="ECO:0008006" key="4">
    <source>
        <dbReference type="Google" id="ProtNLM"/>
    </source>
</evidence>
<comment type="caution">
    <text evidence="2">The sequence shown here is derived from an EMBL/GenBank/DDBJ whole genome shotgun (WGS) entry which is preliminary data.</text>
</comment>
<evidence type="ECO:0000313" key="3">
    <source>
        <dbReference type="Proteomes" id="UP000016540"/>
    </source>
</evidence>
<dbReference type="STRING" id="1318628.MARLIPOL_08164"/>
<proteinExistence type="predicted"/>
<protein>
    <recommendedName>
        <fullName evidence="4">AraC family transcriptional regulator</fullName>
    </recommendedName>
</protein>
<keyword evidence="1" id="KW-0472">Membrane</keyword>
<dbReference type="eggNOG" id="ENOG5032REP">
    <property type="taxonomic scope" value="Bacteria"/>
</dbReference>
<keyword evidence="3" id="KW-1185">Reference proteome</keyword>
<dbReference type="PATRIC" id="fig|1318628.3.peg.1637"/>
<sequence length="187" mass="21055">MFAAESVTGPAPIRRRYELTAIFLVVFGYTTLFFPIPAAADELDKDISQLRADVASLAGEVFALEEDILHPADSQVTIFLTLARKDDLTLDSVELYVDDTPVASHLYTDREFGALQQGGVQQLYTGNLPHGDHVLKAVLTARAANDRYVRRESTHSFRKPPGELRIQMSLEVRAPDYEPRMSFREWK</sequence>
<dbReference type="EMBL" id="ASAD01000010">
    <property type="protein sequence ID" value="EON92712.1"/>
    <property type="molecule type" value="Genomic_DNA"/>
</dbReference>
<dbReference type="HOGENOM" id="CLU_118985_1_0_6"/>
<evidence type="ECO:0000313" key="2">
    <source>
        <dbReference type="EMBL" id="EON92712.1"/>
    </source>
</evidence>
<feature type="transmembrane region" description="Helical" evidence="1">
    <location>
        <begin position="21"/>
        <end position="40"/>
    </location>
</feature>
<gene>
    <name evidence="2" type="ORF">MARLIPOL_08164</name>
</gene>
<evidence type="ECO:0000256" key="1">
    <source>
        <dbReference type="SAM" id="Phobius"/>
    </source>
</evidence>
<dbReference type="AlphaFoldDB" id="R8B298"/>
<keyword evidence="1" id="KW-1133">Transmembrane helix</keyword>
<organism evidence="2 3">
    <name type="scientific">Marinobacter lipolyticus SM19</name>
    <dbReference type="NCBI Taxonomy" id="1318628"/>
    <lineage>
        <taxon>Bacteria</taxon>
        <taxon>Pseudomonadati</taxon>
        <taxon>Pseudomonadota</taxon>
        <taxon>Gammaproteobacteria</taxon>
        <taxon>Pseudomonadales</taxon>
        <taxon>Marinobacteraceae</taxon>
        <taxon>Marinobacter</taxon>
    </lineage>
</organism>